<comment type="caution">
    <text evidence="1">The sequence shown here is derived from an EMBL/GenBank/DDBJ whole genome shotgun (WGS) entry which is preliminary data.</text>
</comment>
<protein>
    <recommendedName>
        <fullName evidence="3">DUF695 domain-containing protein</fullName>
    </recommendedName>
</protein>
<evidence type="ECO:0008006" key="3">
    <source>
        <dbReference type="Google" id="ProtNLM"/>
    </source>
</evidence>
<dbReference type="Proteomes" id="UP001350005">
    <property type="component" value="Unassembled WGS sequence"/>
</dbReference>
<dbReference type="PROSITE" id="PS51257">
    <property type="entry name" value="PROKAR_LIPOPROTEIN"/>
    <property type="match status" value="1"/>
</dbReference>
<reference evidence="1 2" key="1">
    <citation type="submission" date="2024-01" db="EMBL/GenBank/DDBJ databases">
        <title>Whole genome of Chryseobacterium arthrosphaerae NNCa 2741.</title>
        <authorList>
            <person name="Boriskina E.V."/>
            <person name="Gordinskaya N.A."/>
            <person name="Kropotov V.S."/>
            <person name="Alekseeva A.E."/>
            <person name="Makhova M.A."/>
            <person name="Kryazhev D.V."/>
            <person name="Shkurkina I.S."/>
        </authorList>
    </citation>
    <scope>NUCLEOTIDE SEQUENCE [LARGE SCALE GENOMIC DNA]</scope>
    <source>
        <strain evidence="1 2">NNCa 2741</strain>
    </source>
</reference>
<organism evidence="1 2">
    <name type="scientific">Chryseobacterium arthrosphaerae</name>
    <dbReference type="NCBI Taxonomy" id="651561"/>
    <lineage>
        <taxon>Bacteria</taxon>
        <taxon>Pseudomonadati</taxon>
        <taxon>Bacteroidota</taxon>
        <taxon>Flavobacteriia</taxon>
        <taxon>Flavobacteriales</taxon>
        <taxon>Weeksellaceae</taxon>
        <taxon>Chryseobacterium group</taxon>
        <taxon>Chryseobacterium</taxon>
    </lineage>
</organism>
<dbReference type="RefSeq" id="WP_241311620.1">
    <property type="nucleotide sequence ID" value="NZ_JAKYXJ010000023.1"/>
</dbReference>
<dbReference type="EMBL" id="JAZGJU010000101">
    <property type="protein sequence ID" value="MEE6130387.1"/>
    <property type="molecule type" value="Genomic_DNA"/>
</dbReference>
<name>A0ABU7R6F5_9FLAO</name>
<sequence>MKKISSIILIMLIFVSCNKAKKMKDSLFPERPYEKANIDKFYWVDGYWDYVQIPLVKPYEIQQLQGSKIWMLETHIANPKIETFHGTNTVLSSFDPVDTFNVKDIYIYGSQAEKLDFDEKNTIPKIWFIINTETKDVKGYELESAFKAELKKLNLPETFLNPDEVFEQYKNDPVLPWFPDNIKRQLEEVKARK</sequence>
<evidence type="ECO:0000313" key="2">
    <source>
        <dbReference type="Proteomes" id="UP001350005"/>
    </source>
</evidence>
<proteinExistence type="predicted"/>
<accession>A0ABU7R6F5</accession>
<gene>
    <name evidence="1" type="ORF">V2E39_23515</name>
</gene>
<evidence type="ECO:0000313" key="1">
    <source>
        <dbReference type="EMBL" id="MEE6130387.1"/>
    </source>
</evidence>
<keyword evidence="2" id="KW-1185">Reference proteome</keyword>